<keyword evidence="13" id="KW-1185">Reference proteome</keyword>
<evidence type="ECO:0000256" key="5">
    <source>
        <dbReference type="ARBA" id="ARBA00022600"/>
    </source>
</evidence>
<dbReference type="InterPro" id="IPR035090">
    <property type="entry name" value="Pyridoxal_P_attach_site"/>
</dbReference>
<evidence type="ECO:0000256" key="9">
    <source>
        <dbReference type="ARBA" id="ARBA00023277"/>
    </source>
</evidence>
<evidence type="ECO:0000256" key="4">
    <source>
        <dbReference type="ARBA" id="ARBA00022553"/>
    </source>
</evidence>
<dbReference type="FunFam" id="3.40.50.2000:FF:000197">
    <property type="entry name" value="Alpha-1,4 glucan phosphorylase"/>
    <property type="match status" value="1"/>
</dbReference>
<dbReference type="CDD" id="cd04300">
    <property type="entry name" value="GT35_Glycogen_Phosphorylase"/>
    <property type="match status" value="1"/>
</dbReference>
<reference evidence="12" key="2">
    <citation type="submission" date="2025-09" db="UniProtKB">
        <authorList>
            <consortium name="Ensembl"/>
        </authorList>
    </citation>
    <scope>IDENTIFICATION</scope>
</reference>
<keyword evidence="9 11" id="KW-0119">Carbohydrate metabolism</keyword>
<dbReference type="Ensembl" id="ENSMALT00000009086.1">
    <property type="protein sequence ID" value="ENSMALP00000008899.1"/>
    <property type="gene ID" value="ENSMALG00000006315.1"/>
</dbReference>
<comment type="similarity">
    <text evidence="2 11">Belongs to the glycogen phosphorylase family.</text>
</comment>
<dbReference type="FunFam" id="3.40.50.2000:FF:000005">
    <property type="entry name" value="Alpha-1,4 glucan phosphorylase"/>
    <property type="match status" value="1"/>
</dbReference>
<keyword evidence="7 11" id="KW-0808">Transferase</keyword>
<organism evidence="12 13">
    <name type="scientific">Monopterus albus</name>
    <name type="common">Swamp eel</name>
    <dbReference type="NCBI Taxonomy" id="43700"/>
    <lineage>
        <taxon>Eukaryota</taxon>
        <taxon>Metazoa</taxon>
        <taxon>Chordata</taxon>
        <taxon>Craniata</taxon>
        <taxon>Vertebrata</taxon>
        <taxon>Euteleostomi</taxon>
        <taxon>Actinopterygii</taxon>
        <taxon>Neopterygii</taxon>
        <taxon>Teleostei</taxon>
        <taxon>Neoteleostei</taxon>
        <taxon>Acanthomorphata</taxon>
        <taxon>Anabantaria</taxon>
        <taxon>Synbranchiformes</taxon>
        <taxon>Synbranchidae</taxon>
        <taxon>Monopterus</taxon>
    </lineage>
</organism>
<evidence type="ECO:0000256" key="1">
    <source>
        <dbReference type="ARBA" id="ARBA00001933"/>
    </source>
</evidence>
<evidence type="ECO:0000313" key="12">
    <source>
        <dbReference type="Ensembl" id="ENSMALP00000008899.1"/>
    </source>
</evidence>
<dbReference type="GO" id="GO:0008184">
    <property type="term" value="F:glycogen phosphorylase activity"/>
    <property type="evidence" value="ECO:0007669"/>
    <property type="project" value="InterPro"/>
</dbReference>
<dbReference type="Gene3D" id="3.40.50.2000">
    <property type="entry name" value="Glycogen Phosphorylase B"/>
    <property type="match status" value="2"/>
</dbReference>
<dbReference type="NCBIfam" id="TIGR02093">
    <property type="entry name" value="P_ylase"/>
    <property type="match status" value="1"/>
</dbReference>
<dbReference type="Pfam" id="PF00343">
    <property type="entry name" value="Phosphorylase"/>
    <property type="match status" value="1"/>
</dbReference>
<dbReference type="PANTHER" id="PTHR11468">
    <property type="entry name" value="GLYCOGEN PHOSPHORYLASE"/>
    <property type="match status" value="1"/>
</dbReference>
<dbReference type="GO" id="GO:0005980">
    <property type="term" value="P:glycogen catabolic process"/>
    <property type="evidence" value="ECO:0007669"/>
    <property type="project" value="TreeGrafter"/>
</dbReference>
<proteinExistence type="inferred from homology"/>
<keyword evidence="8 10" id="KW-0663">Pyridoxal phosphate</keyword>
<dbReference type="RefSeq" id="XP_020443265.1">
    <property type="nucleotide sequence ID" value="XM_020587609.1"/>
</dbReference>
<keyword evidence="5" id="KW-0321">Glycogen metabolism</keyword>
<comment type="cofactor">
    <cofactor evidence="1 11">
        <name>pyridoxal 5'-phosphate</name>
        <dbReference type="ChEBI" id="CHEBI:597326"/>
    </cofactor>
</comment>
<dbReference type="GeneID" id="109952499"/>
<feature type="modified residue" description="N6-(pyridoxal phosphate)lysine" evidence="10">
    <location>
        <position position="681"/>
    </location>
</feature>
<accession>A0A3Q3IU74</accession>
<keyword evidence="4" id="KW-0597">Phosphoprotein</keyword>
<evidence type="ECO:0000313" key="13">
    <source>
        <dbReference type="Proteomes" id="UP000261600"/>
    </source>
</evidence>
<dbReference type="InterPro" id="IPR000811">
    <property type="entry name" value="Glyco_trans_35"/>
</dbReference>
<evidence type="ECO:0000256" key="2">
    <source>
        <dbReference type="ARBA" id="ARBA00006047"/>
    </source>
</evidence>
<evidence type="ECO:0000256" key="7">
    <source>
        <dbReference type="ARBA" id="ARBA00022679"/>
    </source>
</evidence>
<name>A0A3Q3IU74_MONAL</name>
<dbReference type="SUPFAM" id="SSF53756">
    <property type="entry name" value="UDP-Glycosyltransferase/glycogen phosphorylase"/>
    <property type="match status" value="1"/>
</dbReference>
<dbReference type="KEGG" id="malb:109952499"/>
<dbReference type="AlphaFoldDB" id="A0A3Q3IU74"/>
<keyword evidence="3" id="KW-0021">Allosteric enzyme</keyword>
<dbReference type="PROSITE" id="PS00102">
    <property type="entry name" value="PHOSPHORYLASE"/>
    <property type="match status" value="1"/>
</dbReference>
<comment type="function">
    <text evidence="11">Allosteric enzyme that catalyzes the rate-limiting step in glycogen catabolism, the phosphorolytic cleavage of glycogen to produce glucose-1-phosphate, and plays a central role in maintaining cellular and organismal glucose homeostasis.</text>
</comment>
<dbReference type="FunFam" id="3.40.50.2000:FF:000149">
    <property type="entry name" value="Glycogen phosphorylase, muscle form"/>
    <property type="match status" value="1"/>
</dbReference>
<dbReference type="PANTHER" id="PTHR11468:SF11">
    <property type="entry name" value="ALPHA-1,4 GLUCAN PHOSPHORYLASE"/>
    <property type="match status" value="1"/>
</dbReference>
<evidence type="ECO:0000256" key="6">
    <source>
        <dbReference type="ARBA" id="ARBA00022676"/>
    </source>
</evidence>
<dbReference type="GO" id="GO:0030170">
    <property type="term" value="F:pyridoxal phosphate binding"/>
    <property type="evidence" value="ECO:0007669"/>
    <property type="project" value="InterPro"/>
</dbReference>
<dbReference type="OrthoDB" id="9215500at2759"/>
<protein>
    <recommendedName>
        <fullName evidence="11">Alpha-1,4 glucan phosphorylase</fullName>
        <ecNumber evidence="11">2.4.1.1</ecNumber>
    </recommendedName>
</protein>
<evidence type="ECO:0000256" key="10">
    <source>
        <dbReference type="PIRSR" id="PIRSR000460-1"/>
    </source>
</evidence>
<dbReference type="Proteomes" id="UP000261600">
    <property type="component" value="Unplaced"/>
</dbReference>
<comment type="catalytic activity">
    <reaction evidence="11">
        <text>[(1-&gt;4)-alpha-D-glucosyl](n) + phosphate = [(1-&gt;4)-alpha-D-glucosyl](n-1) + alpha-D-glucose 1-phosphate</text>
        <dbReference type="Rhea" id="RHEA:41732"/>
        <dbReference type="Rhea" id="RHEA-COMP:9584"/>
        <dbReference type="Rhea" id="RHEA-COMP:9586"/>
        <dbReference type="ChEBI" id="CHEBI:15444"/>
        <dbReference type="ChEBI" id="CHEBI:43474"/>
        <dbReference type="ChEBI" id="CHEBI:58601"/>
        <dbReference type="EC" id="2.4.1.1"/>
    </reaction>
</comment>
<dbReference type="STRING" id="43700.ENSMALP00000008899"/>
<dbReference type="EC" id="2.4.1.1" evidence="11"/>
<dbReference type="InterPro" id="IPR011833">
    <property type="entry name" value="Glycg_phsphrylas"/>
</dbReference>
<sequence length="842" mass="96966">MSKPLSDHDRRKQISVRGLAGVENVAELKQSFNRHLHFTTVKDRNVASTRDYYFALANTVRDHLIGRWIRTQQHYYEKDPKRVYYISLEFYMGRSLQNTMVNLALENACDEAMYQVGLDMEELEDMEEDAGLGNGGLGRLAACFLDSMASLGLAAYGYGIRYEFGIFNQKIVNGWQVEEADDWLRYGNPWEKARPEYMRPVHFYGKTEHHPDGVKWVDTQVVLALPYDTPVPGYRNNVVNTMRLWSAKAPCEFNLQDFNVGGYIQAVLDRNLAENISRVLYPNDNFFEGKELRLKQEYFVVSATLQDIIRRFKVSKFGSREIARTDFSKLPDKVAIQLNDTHPAMAIPELMRVLVDDEKLSWEKAWDICVHTCAYTNHTVLPEALERWPVDLFAHLLPRHLEIIYEINRRHLEKVAAMFPGDNDRLCRMSLIEEGGQKRINMAHLCIVGSHAVNGVAQIHSDILKATVFKDFYEMEPHKFQNKTNGITPRRWLVMCNSGLAEVIAERIGEEFIRDLEQLKALRHYVNDEAFIRDVAKVKQENKLKFAAHLEEHYNVKINPSSMFDIQVKRIHEYKRQLLNCLHIITYYNRIKREPNKHWTPRTVMIGGKAAPGYHTAKMIIRLITAIGEVVNNDPVVGDRLKVIFLENYRVTLAEKAIPAADLSQQISTAGTEASGTGNMKFMLNGALTIGTMDGANVEMAEEAGEENLFIFGMRVEDVDALDKKGYHAEEYYNRLPELKQAIDQIAAGFFSPKQPDLFKEIVNMLMHHDRFKVFADYEDYIKCQEKVNALYKNPREWTKKVIYNIAGCGKFSSDRTIAQYAREIWGVEPTLEKLPPPDDTH</sequence>
<keyword evidence="6 11" id="KW-0328">Glycosyltransferase</keyword>
<dbReference type="GO" id="GO:0005737">
    <property type="term" value="C:cytoplasm"/>
    <property type="evidence" value="ECO:0007669"/>
    <property type="project" value="TreeGrafter"/>
</dbReference>
<dbReference type="PIRSF" id="PIRSF000460">
    <property type="entry name" value="Pprylas_GlgP"/>
    <property type="match status" value="1"/>
</dbReference>
<reference evidence="12" key="1">
    <citation type="submission" date="2025-08" db="UniProtKB">
        <authorList>
            <consortium name="Ensembl"/>
        </authorList>
    </citation>
    <scope>IDENTIFICATION</scope>
</reference>
<evidence type="ECO:0000256" key="3">
    <source>
        <dbReference type="ARBA" id="ARBA00022533"/>
    </source>
</evidence>
<evidence type="ECO:0000256" key="8">
    <source>
        <dbReference type="ARBA" id="ARBA00022898"/>
    </source>
</evidence>
<evidence type="ECO:0000256" key="11">
    <source>
        <dbReference type="RuleBase" id="RU000587"/>
    </source>
</evidence>